<name>A0ABD6EW49_9BILA</name>
<dbReference type="EMBL" id="JBGFUD010007740">
    <property type="protein sequence ID" value="MFH4981716.1"/>
    <property type="molecule type" value="Genomic_DNA"/>
</dbReference>
<feature type="transmembrane region" description="Helical" evidence="1">
    <location>
        <begin position="49"/>
        <end position="69"/>
    </location>
</feature>
<comment type="caution">
    <text evidence="2">The sequence shown here is derived from an EMBL/GenBank/DDBJ whole genome shotgun (WGS) entry which is preliminary data.</text>
</comment>
<keyword evidence="1" id="KW-0472">Membrane</keyword>
<evidence type="ECO:0000313" key="2">
    <source>
        <dbReference type="EMBL" id="MFH4981716.1"/>
    </source>
</evidence>
<proteinExistence type="predicted"/>
<sequence>MVSRTISERWGISWGIRSIATEICIIRLSQPAWDIRVNSTRRIGFNGSLWPLMFILGCRIVSLVVTSRYQCLITDMQLTLARCLLFDINLGIRRTANTLDKMLSKMAVGKTSFSCCKRPPKLASARFQPNHHSW</sequence>
<dbReference type="AlphaFoldDB" id="A0ABD6EW49"/>
<keyword evidence="3" id="KW-1185">Reference proteome</keyword>
<dbReference type="Proteomes" id="UP001608902">
    <property type="component" value="Unassembled WGS sequence"/>
</dbReference>
<keyword evidence="1" id="KW-0812">Transmembrane</keyword>
<evidence type="ECO:0000256" key="1">
    <source>
        <dbReference type="SAM" id="Phobius"/>
    </source>
</evidence>
<reference evidence="2 3" key="1">
    <citation type="submission" date="2024-08" db="EMBL/GenBank/DDBJ databases">
        <title>Gnathostoma spinigerum genome.</title>
        <authorList>
            <person name="Gonzalez-Bertolin B."/>
            <person name="Monzon S."/>
            <person name="Zaballos A."/>
            <person name="Jimenez P."/>
            <person name="Dekumyoy P."/>
            <person name="Varona S."/>
            <person name="Cuesta I."/>
            <person name="Sumanam S."/>
            <person name="Adisakwattana P."/>
            <person name="Gasser R.B."/>
            <person name="Hernandez-Gonzalez A."/>
            <person name="Young N.D."/>
            <person name="Perteguer M.J."/>
        </authorList>
    </citation>
    <scope>NUCLEOTIDE SEQUENCE [LARGE SCALE GENOMIC DNA]</scope>
    <source>
        <strain evidence="2">AL3</strain>
        <tissue evidence="2">Liver</tissue>
    </source>
</reference>
<keyword evidence="1" id="KW-1133">Transmembrane helix</keyword>
<protein>
    <submittedName>
        <fullName evidence="2">Uncharacterized protein</fullName>
    </submittedName>
</protein>
<organism evidence="2 3">
    <name type="scientific">Gnathostoma spinigerum</name>
    <dbReference type="NCBI Taxonomy" id="75299"/>
    <lineage>
        <taxon>Eukaryota</taxon>
        <taxon>Metazoa</taxon>
        <taxon>Ecdysozoa</taxon>
        <taxon>Nematoda</taxon>
        <taxon>Chromadorea</taxon>
        <taxon>Rhabditida</taxon>
        <taxon>Spirurina</taxon>
        <taxon>Gnathostomatomorpha</taxon>
        <taxon>Gnathostomatoidea</taxon>
        <taxon>Gnathostomatidae</taxon>
        <taxon>Gnathostoma</taxon>
    </lineage>
</organism>
<evidence type="ECO:0000313" key="3">
    <source>
        <dbReference type="Proteomes" id="UP001608902"/>
    </source>
</evidence>
<accession>A0ABD6EW49</accession>
<gene>
    <name evidence="2" type="ORF">AB6A40_008425</name>
</gene>